<protein>
    <submittedName>
        <fullName evidence="1">Uncharacterized protein</fullName>
    </submittedName>
</protein>
<name>A0A845QY69_9CLOT</name>
<dbReference type="InterPro" id="IPR035901">
    <property type="entry name" value="GIY-YIG_endonuc_sf"/>
</dbReference>
<reference evidence="1 2" key="1">
    <citation type="submission" date="2018-08" db="EMBL/GenBank/DDBJ databases">
        <title>Murine metabolic-syndrome-specific gut microbial biobank.</title>
        <authorList>
            <person name="Liu C."/>
        </authorList>
    </citation>
    <scope>NUCLEOTIDE SEQUENCE [LARGE SCALE GENOMIC DNA]</scope>
    <source>
        <strain evidence="1 2">583</strain>
    </source>
</reference>
<evidence type="ECO:0000313" key="2">
    <source>
        <dbReference type="Proteomes" id="UP000467132"/>
    </source>
</evidence>
<comment type="caution">
    <text evidence="1">The sequence shown here is derived from an EMBL/GenBank/DDBJ whole genome shotgun (WGS) entry which is preliminary data.</text>
</comment>
<dbReference type="Proteomes" id="UP000467132">
    <property type="component" value="Unassembled WGS sequence"/>
</dbReference>
<proteinExistence type="predicted"/>
<accession>A0A845QY69</accession>
<dbReference type="AlphaFoldDB" id="A0A845QY69"/>
<dbReference type="RefSeq" id="WP_160196587.1">
    <property type="nucleotide sequence ID" value="NZ_QXXA01000005.1"/>
</dbReference>
<dbReference type="OrthoDB" id="1912245at2"/>
<dbReference type="EMBL" id="QXXA01000005">
    <property type="protein sequence ID" value="NBI06092.1"/>
    <property type="molecule type" value="Genomic_DNA"/>
</dbReference>
<organism evidence="1 2">
    <name type="scientific">Senegalia massiliensis</name>
    <dbReference type="NCBI Taxonomy" id="1720316"/>
    <lineage>
        <taxon>Bacteria</taxon>
        <taxon>Bacillati</taxon>
        <taxon>Bacillota</taxon>
        <taxon>Clostridia</taxon>
        <taxon>Eubacteriales</taxon>
        <taxon>Clostridiaceae</taxon>
        <taxon>Senegalia</taxon>
    </lineage>
</organism>
<sequence>MNKNINRNESLKWANDTKNLEIDDIIIVSNNSLRGVYGIFVKSQLDKDENKKCIYVGWSDNIYLRMFSSNGHITKLKKGIHSNKSLVKAMNNGDKIIIKILEKVKLEFDNYYKDIQRLTSMENKCIDFYQSKGECLEQVPEGKVMSKDKWNDKKLQNQ</sequence>
<evidence type="ECO:0000313" key="1">
    <source>
        <dbReference type="EMBL" id="NBI06092.1"/>
    </source>
</evidence>
<dbReference type="Gene3D" id="3.40.1440.10">
    <property type="entry name" value="GIY-YIG endonuclease"/>
    <property type="match status" value="1"/>
</dbReference>
<keyword evidence="2" id="KW-1185">Reference proteome</keyword>
<gene>
    <name evidence="1" type="ORF">D3Z33_04355</name>
</gene>